<comment type="similarity">
    <text evidence="1">Belongs to the virb1 family.</text>
</comment>
<dbReference type="Gene3D" id="1.10.530.10">
    <property type="match status" value="1"/>
</dbReference>
<dbReference type="InterPro" id="IPR008258">
    <property type="entry name" value="Transglycosylase_SLT_dom_1"/>
</dbReference>
<evidence type="ECO:0000256" key="1">
    <source>
        <dbReference type="ARBA" id="ARBA00009387"/>
    </source>
</evidence>
<gene>
    <name evidence="3" type="ORF">FHS31_002993</name>
</gene>
<organism evidence="3 4">
    <name type="scientific">Sphingomonas vulcanisoli</name>
    <dbReference type="NCBI Taxonomy" id="1658060"/>
    <lineage>
        <taxon>Bacteria</taxon>
        <taxon>Pseudomonadati</taxon>
        <taxon>Pseudomonadota</taxon>
        <taxon>Alphaproteobacteria</taxon>
        <taxon>Sphingomonadales</taxon>
        <taxon>Sphingomonadaceae</taxon>
        <taxon>Sphingomonas</taxon>
    </lineage>
</organism>
<feature type="domain" description="Transglycosylase SLT" evidence="2">
    <location>
        <begin position="2"/>
        <end position="113"/>
    </location>
</feature>
<dbReference type="CDD" id="cd16892">
    <property type="entry name" value="LT_VirB1-like"/>
    <property type="match status" value="1"/>
</dbReference>
<dbReference type="EMBL" id="JAAOZC010000010">
    <property type="protein sequence ID" value="NIJ09361.1"/>
    <property type="molecule type" value="Genomic_DNA"/>
</dbReference>
<evidence type="ECO:0000313" key="3">
    <source>
        <dbReference type="EMBL" id="NIJ09361.1"/>
    </source>
</evidence>
<reference evidence="3 4" key="1">
    <citation type="submission" date="2020-03" db="EMBL/GenBank/DDBJ databases">
        <title>Genomic Encyclopedia of Type Strains, Phase III (KMG-III): the genomes of soil and plant-associated and newly described type strains.</title>
        <authorList>
            <person name="Whitman W."/>
        </authorList>
    </citation>
    <scope>NUCLEOTIDE SEQUENCE [LARGE SCALE GENOMIC DNA]</scope>
    <source>
        <strain evidence="3 4">CECT 8804</strain>
    </source>
</reference>
<proteinExistence type="inferred from homology"/>
<dbReference type="Proteomes" id="UP000727456">
    <property type="component" value="Unassembled WGS sequence"/>
</dbReference>
<sequence length="192" mass="19738">MVALVLNESALNELVIGDNTSHRVYKPASRAEAEALAQSLIGQGHSIDMGLAQINSHTAGRIGLPVSDAFDPCASIAAAGRLMVSTYRKVAPRAPTVQHALAATLSTYNTGDSVRGIENGYVARVYRAAARSAGTVPSATTITTNYQRTVRPGGDALAAGEMTKGAASPASWAVFGAPATSADVFPSTPKGR</sequence>
<dbReference type="SUPFAM" id="SSF53955">
    <property type="entry name" value="Lysozyme-like"/>
    <property type="match status" value="1"/>
</dbReference>
<comment type="caution">
    <text evidence="3">The sequence shown here is derived from an EMBL/GenBank/DDBJ whole genome shotgun (WGS) entry which is preliminary data.</text>
</comment>
<accession>A0ABX0TV05</accession>
<evidence type="ECO:0000313" key="4">
    <source>
        <dbReference type="Proteomes" id="UP000727456"/>
    </source>
</evidence>
<keyword evidence="4" id="KW-1185">Reference proteome</keyword>
<dbReference type="InterPro" id="IPR023346">
    <property type="entry name" value="Lysozyme-like_dom_sf"/>
</dbReference>
<name>A0ABX0TV05_9SPHN</name>
<evidence type="ECO:0000259" key="2">
    <source>
        <dbReference type="Pfam" id="PF01464"/>
    </source>
</evidence>
<protein>
    <submittedName>
        <fullName evidence="3">Type IV secretion system protein VirB1</fullName>
    </submittedName>
</protein>
<dbReference type="Pfam" id="PF01464">
    <property type="entry name" value="SLT"/>
    <property type="match status" value="1"/>
</dbReference>